<comment type="catalytic activity">
    <reaction evidence="7">
        <text>diphosphate + H2O = 2 phosphate + H(+)</text>
        <dbReference type="Rhea" id="RHEA:24576"/>
        <dbReference type="ChEBI" id="CHEBI:15377"/>
        <dbReference type="ChEBI" id="CHEBI:15378"/>
        <dbReference type="ChEBI" id="CHEBI:33019"/>
        <dbReference type="ChEBI" id="CHEBI:43474"/>
        <dbReference type="EC" id="3.6.1.1"/>
    </reaction>
</comment>
<dbReference type="InterPro" id="IPR010766">
    <property type="entry name" value="DRTGG"/>
</dbReference>
<dbReference type="Pfam" id="PF01368">
    <property type="entry name" value="DHH"/>
    <property type="match status" value="1"/>
</dbReference>
<name>A0A7X2NJ84_9CLOT</name>
<evidence type="ECO:0000313" key="11">
    <source>
        <dbReference type="Proteomes" id="UP000429958"/>
    </source>
</evidence>
<reference evidence="10 11" key="1">
    <citation type="submission" date="2019-08" db="EMBL/GenBank/DDBJ databases">
        <title>In-depth cultivation of the pig gut microbiome towards novel bacterial diversity and tailored functional studies.</title>
        <authorList>
            <person name="Wylensek D."/>
            <person name="Hitch T.C.A."/>
            <person name="Clavel T."/>
        </authorList>
    </citation>
    <scope>NUCLEOTIDE SEQUENCE [LARGE SCALE GENOMIC DNA]</scope>
    <source>
        <strain evidence="10 11">WCA-389-WT-23D1</strain>
    </source>
</reference>
<dbReference type="SUPFAM" id="SSF75138">
    <property type="entry name" value="HprK N-terminal domain-like"/>
    <property type="match status" value="1"/>
</dbReference>
<dbReference type="SMART" id="SM01131">
    <property type="entry name" value="DHHA2"/>
    <property type="match status" value="1"/>
</dbReference>
<dbReference type="InterPro" id="IPR001667">
    <property type="entry name" value="DDH_dom"/>
</dbReference>
<dbReference type="FunFam" id="3.90.1640.10:FF:000001">
    <property type="entry name" value="Probable manganese-dependent inorganic pyrophosphatase"/>
    <property type="match status" value="1"/>
</dbReference>
<dbReference type="PANTHER" id="PTHR12112">
    <property type="entry name" value="BNIP - RELATED"/>
    <property type="match status" value="1"/>
</dbReference>
<proteinExistence type="predicted"/>
<comment type="cofactor">
    <cofactor evidence="1">
        <name>Mn(2+)</name>
        <dbReference type="ChEBI" id="CHEBI:29035"/>
    </cofactor>
</comment>
<evidence type="ECO:0000256" key="8">
    <source>
        <dbReference type="PROSITE-ProRule" id="PRU00703"/>
    </source>
</evidence>
<dbReference type="Pfam" id="PF07085">
    <property type="entry name" value="DRTGG"/>
    <property type="match status" value="1"/>
</dbReference>
<keyword evidence="5" id="KW-0464">Manganese</keyword>
<dbReference type="InterPro" id="IPR038222">
    <property type="entry name" value="DHHA2_dom_sf"/>
</dbReference>
<evidence type="ECO:0000256" key="2">
    <source>
        <dbReference type="ARBA" id="ARBA00012146"/>
    </source>
</evidence>
<accession>A0A7X2NJ84</accession>
<evidence type="ECO:0000256" key="3">
    <source>
        <dbReference type="ARBA" id="ARBA00022723"/>
    </source>
</evidence>
<evidence type="ECO:0000256" key="5">
    <source>
        <dbReference type="ARBA" id="ARBA00023211"/>
    </source>
</evidence>
<feature type="domain" description="CBS" evidence="9">
    <location>
        <begin position="256"/>
        <end position="313"/>
    </location>
</feature>
<dbReference type="GO" id="GO:0005737">
    <property type="term" value="C:cytoplasm"/>
    <property type="evidence" value="ECO:0007669"/>
    <property type="project" value="InterPro"/>
</dbReference>
<dbReference type="GO" id="GO:0004427">
    <property type="term" value="F:inorganic diphosphate phosphatase activity"/>
    <property type="evidence" value="ECO:0007669"/>
    <property type="project" value="UniProtKB-EC"/>
</dbReference>
<gene>
    <name evidence="10" type="ORF">FYJ39_03990</name>
</gene>
<dbReference type="RefSeq" id="WP_154471169.1">
    <property type="nucleotide sequence ID" value="NZ_DBEWUL010000057.1"/>
</dbReference>
<dbReference type="InterPro" id="IPR038763">
    <property type="entry name" value="DHH_sf"/>
</dbReference>
<dbReference type="Gene3D" id="3.10.580.10">
    <property type="entry name" value="CBS-domain"/>
    <property type="match status" value="1"/>
</dbReference>
<protein>
    <recommendedName>
        <fullName evidence="2">inorganic diphosphatase</fullName>
        <ecNumber evidence="2">3.6.1.1</ecNumber>
    </recommendedName>
    <alternativeName>
        <fullName evidence="6">Pyrophosphate phospho-hydrolase</fullName>
    </alternativeName>
</protein>
<keyword evidence="8" id="KW-0129">CBS domain</keyword>
<evidence type="ECO:0000313" key="10">
    <source>
        <dbReference type="EMBL" id="MSS35763.1"/>
    </source>
</evidence>
<dbReference type="SUPFAM" id="SSF54631">
    <property type="entry name" value="CBS-domain pair"/>
    <property type="match status" value="1"/>
</dbReference>
<dbReference type="SUPFAM" id="SSF64182">
    <property type="entry name" value="DHH phosphoesterases"/>
    <property type="match status" value="1"/>
</dbReference>
<dbReference type="EMBL" id="VUMD01000003">
    <property type="protein sequence ID" value="MSS35763.1"/>
    <property type="molecule type" value="Genomic_DNA"/>
</dbReference>
<evidence type="ECO:0000256" key="6">
    <source>
        <dbReference type="ARBA" id="ARBA00032535"/>
    </source>
</evidence>
<dbReference type="NCBIfam" id="NF011442">
    <property type="entry name" value="PRK14869.1-4"/>
    <property type="match status" value="1"/>
</dbReference>
<dbReference type="Gene3D" id="3.90.1640.10">
    <property type="entry name" value="inorganic pyrophosphatase (n-terminal core)"/>
    <property type="match status" value="1"/>
</dbReference>
<evidence type="ECO:0000256" key="1">
    <source>
        <dbReference type="ARBA" id="ARBA00001936"/>
    </source>
</evidence>
<evidence type="ECO:0000259" key="9">
    <source>
        <dbReference type="PROSITE" id="PS51371"/>
    </source>
</evidence>
<dbReference type="NCBIfam" id="NF011443">
    <property type="entry name" value="PRK14869.1-5"/>
    <property type="match status" value="1"/>
</dbReference>
<evidence type="ECO:0000256" key="4">
    <source>
        <dbReference type="ARBA" id="ARBA00022801"/>
    </source>
</evidence>
<dbReference type="EC" id="3.6.1.1" evidence="2"/>
<organism evidence="10 11">
    <name type="scientific">Clostridium porci</name>
    <dbReference type="NCBI Taxonomy" id="2605778"/>
    <lineage>
        <taxon>Bacteria</taxon>
        <taxon>Bacillati</taxon>
        <taxon>Bacillota</taxon>
        <taxon>Clostridia</taxon>
        <taxon>Eubacteriales</taxon>
        <taxon>Clostridiaceae</taxon>
        <taxon>Clostridium</taxon>
    </lineage>
</organism>
<dbReference type="SMART" id="SM00116">
    <property type="entry name" value="CBS"/>
    <property type="match status" value="2"/>
</dbReference>
<dbReference type="InterPro" id="IPR046342">
    <property type="entry name" value="CBS_dom_sf"/>
</dbReference>
<dbReference type="InterPro" id="IPR004097">
    <property type="entry name" value="DHHA2"/>
</dbReference>
<keyword evidence="4 10" id="KW-0378">Hydrolase</keyword>
<dbReference type="PROSITE" id="PS51371">
    <property type="entry name" value="CBS"/>
    <property type="match status" value="2"/>
</dbReference>
<keyword evidence="11" id="KW-1185">Reference proteome</keyword>
<keyword evidence="3" id="KW-0479">Metal-binding</keyword>
<dbReference type="InterPro" id="IPR028979">
    <property type="entry name" value="Ser_kin/Pase_Hpr-like_N_sf"/>
</dbReference>
<dbReference type="Proteomes" id="UP000429958">
    <property type="component" value="Unassembled WGS sequence"/>
</dbReference>
<comment type="caution">
    <text evidence="10">The sequence shown here is derived from an EMBL/GenBank/DDBJ whole genome shotgun (WGS) entry which is preliminary data.</text>
</comment>
<dbReference type="Pfam" id="PF02833">
    <property type="entry name" value="DHHA2"/>
    <property type="match status" value="1"/>
</dbReference>
<dbReference type="PANTHER" id="PTHR12112:SF22">
    <property type="entry name" value="MANGANESE-DEPENDENT INORGANIC PYROPHOSPHATASE-RELATED"/>
    <property type="match status" value="1"/>
</dbReference>
<dbReference type="InterPro" id="IPR000644">
    <property type="entry name" value="CBS_dom"/>
</dbReference>
<feature type="domain" description="CBS" evidence="9">
    <location>
        <begin position="78"/>
        <end position="134"/>
    </location>
</feature>
<dbReference type="AlphaFoldDB" id="A0A7X2NJ84"/>
<dbReference type="Pfam" id="PF00571">
    <property type="entry name" value="CBS"/>
    <property type="match status" value="2"/>
</dbReference>
<sequence length="556" mass="61962">MGQELKRKTTVIGHRNPDTDSICSAICYANLKGKLTGGEYVPARAGHVNRETQFVLNYFGVDKPKLVEDVRTQIKDIEIRKTRGVADNISLKKAWNIMQENNVATIPAVREDGILEGLITVGDITKTYMNIYDSSILSKAHTQYTNIIETLEADLLVGDEEAYFDQGKVLIAAANPDLMEFYIEPHDLVILGNRYESQLCAIEMGADCIVVCEGAGVSMTIKKIAQDRGCTVIATTYDTYTAARLINQSMPISYFMTREHLITFNSDDYTDEIRDVMASKRHRDFPILDKEGRYLGMISRRNLLGARGKQIILVDHNEKSQAVAGIESAEIMEIIDHHRLGTVQTMAPVFFRNQPLGCTATIVYQMYRESKVEIEPKIAGLLCSAIVSDTLLFRSPTCTPVDELAARELAGLAGLDIETYAMEMFGAGSNLKDKADEEIFYQDFKRFVVGKAQIGVGQITSLNGGELEALREKMLAYMERTQQRNGLDMVFFMLTNILTESTELICQGQGAIQLAAKAFHLDIEEAAQQEEPVLKLPGVVSRKKQLIPELVLAEQD</sequence>
<dbReference type="GO" id="GO:0046872">
    <property type="term" value="F:metal ion binding"/>
    <property type="evidence" value="ECO:0007669"/>
    <property type="project" value="UniProtKB-KW"/>
</dbReference>
<dbReference type="Gene3D" id="3.10.310.20">
    <property type="entry name" value="DHHA2 domain"/>
    <property type="match status" value="1"/>
</dbReference>
<evidence type="ECO:0000256" key="7">
    <source>
        <dbReference type="ARBA" id="ARBA00047820"/>
    </source>
</evidence>
<dbReference type="Gene3D" id="3.40.1390.20">
    <property type="entry name" value="HprK N-terminal domain-like"/>
    <property type="match status" value="1"/>
</dbReference>